<keyword evidence="2" id="KW-1185">Reference proteome</keyword>
<dbReference type="AlphaFoldDB" id="A0A136JK95"/>
<protein>
    <submittedName>
        <fullName evidence="1">Uncharacterized protein</fullName>
    </submittedName>
</protein>
<dbReference type="OrthoDB" id="5229512at2759"/>
<reference evidence="2" key="1">
    <citation type="submission" date="2016-02" db="EMBL/GenBank/DDBJ databases">
        <title>Draft genome sequence of Microdochium bolleyi, a fungal endophyte of beachgrass.</title>
        <authorList>
            <consortium name="DOE Joint Genome Institute"/>
            <person name="David A.S."/>
            <person name="May G."/>
            <person name="Haridas S."/>
            <person name="Lim J."/>
            <person name="Wang M."/>
            <person name="Labutti K."/>
            <person name="Lipzen A."/>
            <person name="Barry K."/>
            <person name="Grigoriev I.V."/>
        </authorList>
    </citation>
    <scope>NUCLEOTIDE SEQUENCE [LARGE SCALE GENOMIC DNA]</scope>
    <source>
        <strain evidence="2">J235TASD1</strain>
    </source>
</reference>
<gene>
    <name evidence="1" type="ORF">Micbo1qcDRAFT_200236</name>
</gene>
<dbReference type="InParanoid" id="A0A136JK95"/>
<dbReference type="Proteomes" id="UP000070501">
    <property type="component" value="Unassembled WGS sequence"/>
</dbReference>
<dbReference type="EMBL" id="KQ964245">
    <property type="protein sequence ID" value="KXJ97562.1"/>
    <property type="molecule type" value="Genomic_DNA"/>
</dbReference>
<evidence type="ECO:0000313" key="1">
    <source>
        <dbReference type="EMBL" id="KXJ97562.1"/>
    </source>
</evidence>
<proteinExistence type="predicted"/>
<organism evidence="1 2">
    <name type="scientific">Microdochium bolleyi</name>
    <dbReference type="NCBI Taxonomy" id="196109"/>
    <lineage>
        <taxon>Eukaryota</taxon>
        <taxon>Fungi</taxon>
        <taxon>Dikarya</taxon>
        <taxon>Ascomycota</taxon>
        <taxon>Pezizomycotina</taxon>
        <taxon>Sordariomycetes</taxon>
        <taxon>Xylariomycetidae</taxon>
        <taxon>Xylariales</taxon>
        <taxon>Microdochiaceae</taxon>
        <taxon>Microdochium</taxon>
    </lineage>
</organism>
<accession>A0A136JK95</accession>
<name>A0A136JK95_9PEZI</name>
<evidence type="ECO:0000313" key="2">
    <source>
        <dbReference type="Proteomes" id="UP000070501"/>
    </source>
</evidence>
<sequence length="164" mass="19112">MMEIRHLAIRVIQVEDAAHLTDNLFPFVRSMIEHGHLKDLAFEIEINFHARDVLDIFFPSYTPHRKHHQRGDWDIHDYTPTTAMRSLLDLLSHRLLKSASLRIDWCLPEYPASRWCPLHDYVAVDETLRWGVPVKWREFHAACSARESSSKKGSEGVDDDEAIP</sequence>